<evidence type="ECO:0000259" key="7">
    <source>
        <dbReference type="Pfam" id="PF01435"/>
    </source>
</evidence>
<name>A0A0P7EPY1_9GAMM</name>
<evidence type="ECO:0000256" key="6">
    <source>
        <dbReference type="RuleBase" id="RU003983"/>
    </source>
</evidence>
<dbReference type="Proteomes" id="UP000050378">
    <property type="component" value="Unassembled WGS sequence"/>
</dbReference>
<evidence type="ECO:0000256" key="4">
    <source>
        <dbReference type="ARBA" id="ARBA00022833"/>
    </source>
</evidence>
<evidence type="ECO:0000256" key="3">
    <source>
        <dbReference type="ARBA" id="ARBA00022801"/>
    </source>
</evidence>
<keyword evidence="2" id="KW-0479">Metal-binding</keyword>
<dbReference type="PROSITE" id="PS51257">
    <property type="entry name" value="PROKAR_LIPOPROTEIN"/>
    <property type="match status" value="1"/>
</dbReference>
<comment type="similarity">
    <text evidence="6">Belongs to the peptidase M48 family.</text>
</comment>
<dbReference type="PATRIC" id="fig|570156.3.peg.579"/>
<dbReference type="GO" id="GO:0051603">
    <property type="term" value="P:proteolysis involved in protein catabolic process"/>
    <property type="evidence" value="ECO:0007669"/>
    <property type="project" value="TreeGrafter"/>
</dbReference>
<dbReference type="CDD" id="cd07331">
    <property type="entry name" value="M48C_Oma1_like"/>
    <property type="match status" value="1"/>
</dbReference>
<proteinExistence type="inferred from homology"/>
<feature type="domain" description="Peptidase M48" evidence="7">
    <location>
        <begin position="59"/>
        <end position="242"/>
    </location>
</feature>
<dbReference type="PANTHER" id="PTHR22726">
    <property type="entry name" value="METALLOENDOPEPTIDASE OMA1"/>
    <property type="match status" value="1"/>
</dbReference>
<reference evidence="9 11" key="2">
    <citation type="submission" date="2023-01" db="EMBL/GenBank/DDBJ databases">
        <title>Trichodesmium-associated heterotrophic epibiont bacteria.</title>
        <authorList>
            <person name="Cleveland C.S."/>
            <person name="Webb E.A."/>
        </authorList>
    </citation>
    <scope>NUCLEOTIDE SEQUENCE [LARGE SCALE GENOMIC DNA]</scope>
    <source>
        <strain evidence="9 11">USCH2</strain>
    </source>
</reference>
<sequence length="265" mass="28222">MKKLIMAVLATAVLAGCKTSPTGRTQIALYSDQQMSQMGQASFAEMKKTQPVNTDPGVNAYVKCIADDVIAVLPNEYAKQSWEVVVFEEDSANAFALPGGYIGVHTGLLKVAVNQDQLATVLGHEVAHVIAEHSNERVSQNALLQTGLQVGGAALDMGNVQYRGEIMQALGLGAQYGVVLPFSRSHESEADIVGLDLMAKAGFNPEQSVSLWQNMSAAGSSGTPEFMSTHPAPGNRIKELQKHMSEALKAQQAARAKGKTPQCKL</sequence>
<evidence type="ECO:0000256" key="1">
    <source>
        <dbReference type="ARBA" id="ARBA00022670"/>
    </source>
</evidence>
<evidence type="ECO:0000256" key="5">
    <source>
        <dbReference type="ARBA" id="ARBA00023049"/>
    </source>
</evidence>
<organism evidence="8 10">
    <name type="scientific">Pseudoalteromonas lipolytica</name>
    <dbReference type="NCBI Taxonomy" id="570156"/>
    <lineage>
        <taxon>Bacteria</taxon>
        <taxon>Pseudomonadati</taxon>
        <taxon>Pseudomonadota</taxon>
        <taxon>Gammaproteobacteria</taxon>
        <taxon>Alteromonadales</taxon>
        <taxon>Pseudoalteromonadaceae</taxon>
        <taxon>Pseudoalteromonas</taxon>
    </lineage>
</organism>
<dbReference type="Gene3D" id="3.30.2010.10">
    <property type="entry name" value="Metalloproteases ('zincins'), catalytic domain"/>
    <property type="match status" value="1"/>
</dbReference>
<reference evidence="8 10" key="1">
    <citation type="submission" date="2015-09" db="EMBL/GenBank/DDBJ databases">
        <title>Draft Genome Sequence of Pseudoalteromonas lipolytica UCD-48B.</title>
        <authorList>
            <person name="Krusor M."/>
            <person name="Coil D.A."/>
            <person name="Lang J.M."/>
            <person name="Eisen J.A."/>
            <person name="Alexiev A."/>
        </authorList>
    </citation>
    <scope>NUCLEOTIDE SEQUENCE [LARGE SCALE GENOMIC DNA]</scope>
    <source>
        <strain evidence="8 10">UCD-48B</strain>
    </source>
</reference>
<keyword evidence="3 6" id="KW-0378">Hydrolase</keyword>
<evidence type="ECO:0000313" key="11">
    <source>
        <dbReference type="Proteomes" id="UP001377972"/>
    </source>
</evidence>
<evidence type="ECO:0000313" key="8">
    <source>
        <dbReference type="EMBL" id="KPM84758.1"/>
    </source>
</evidence>
<comment type="caution">
    <text evidence="8">The sequence shown here is derived from an EMBL/GenBank/DDBJ whole genome shotgun (WGS) entry which is preliminary data.</text>
</comment>
<dbReference type="PANTHER" id="PTHR22726:SF24">
    <property type="entry name" value="M48 FAMILY METALLOPEPTIDASE"/>
    <property type="match status" value="1"/>
</dbReference>
<evidence type="ECO:0000256" key="2">
    <source>
        <dbReference type="ARBA" id="ARBA00022723"/>
    </source>
</evidence>
<evidence type="ECO:0000313" key="9">
    <source>
        <dbReference type="EMBL" id="MEJ6494412.1"/>
    </source>
</evidence>
<dbReference type="AlphaFoldDB" id="A0A0P7EPY1"/>
<dbReference type="EMBL" id="LJTC01000002">
    <property type="protein sequence ID" value="KPM84758.1"/>
    <property type="molecule type" value="Genomic_DNA"/>
</dbReference>
<dbReference type="InterPro" id="IPR051156">
    <property type="entry name" value="Mito/Outer_Membr_Metalloprot"/>
</dbReference>
<keyword evidence="5 6" id="KW-0482">Metalloprotease</keyword>
<protein>
    <submittedName>
        <fullName evidence="8 9">Peptidase</fullName>
    </submittedName>
</protein>
<dbReference type="GO" id="GO:0016020">
    <property type="term" value="C:membrane"/>
    <property type="evidence" value="ECO:0007669"/>
    <property type="project" value="TreeGrafter"/>
</dbReference>
<comment type="cofactor">
    <cofactor evidence="6">
        <name>Zn(2+)</name>
        <dbReference type="ChEBI" id="CHEBI:29105"/>
    </cofactor>
    <text evidence="6">Binds 1 zinc ion per subunit.</text>
</comment>
<dbReference type="Pfam" id="PF01435">
    <property type="entry name" value="Peptidase_M48"/>
    <property type="match status" value="1"/>
</dbReference>
<dbReference type="EMBL" id="JAQPZS010000001">
    <property type="protein sequence ID" value="MEJ6494412.1"/>
    <property type="molecule type" value="Genomic_DNA"/>
</dbReference>
<dbReference type="InterPro" id="IPR001915">
    <property type="entry name" value="Peptidase_M48"/>
</dbReference>
<dbReference type="Proteomes" id="UP001377972">
    <property type="component" value="Unassembled WGS sequence"/>
</dbReference>
<dbReference type="OrthoDB" id="9810445at2"/>
<keyword evidence="4 6" id="KW-0862">Zinc</keyword>
<dbReference type="STRING" id="570156.AOG27_02915"/>
<dbReference type="GO" id="GO:0004222">
    <property type="term" value="F:metalloendopeptidase activity"/>
    <property type="evidence" value="ECO:0007669"/>
    <property type="project" value="InterPro"/>
</dbReference>
<evidence type="ECO:0000313" key="10">
    <source>
        <dbReference type="Proteomes" id="UP000050378"/>
    </source>
</evidence>
<dbReference type="RefSeq" id="WP_054551513.1">
    <property type="nucleotide sequence ID" value="NZ_JAQPZS010000001.1"/>
</dbReference>
<accession>A0A0P7EPY1</accession>
<keyword evidence="1 6" id="KW-0645">Protease</keyword>
<keyword evidence="11" id="KW-1185">Reference proteome</keyword>
<gene>
    <name evidence="8" type="ORF">AOG27_02915</name>
    <name evidence="9" type="ORF">PQI24_00115</name>
</gene>
<dbReference type="GO" id="GO:0046872">
    <property type="term" value="F:metal ion binding"/>
    <property type="evidence" value="ECO:0007669"/>
    <property type="project" value="UniProtKB-KW"/>
</dbReference>